<gene>
    <name evidence="1" type="ORF">IPOD504_LOCUS7443</name>
</gene>
<keyword evidence="2" id="KW-1185">Reference proteome</keyword>
<accession>A0ABN8IBZ5</accession>
<protein>
    <submittedName>
        <fullName evidence="1">Uncharacterized protein</fullName>
    </submittedName>
</protein>
<reference evidence="1" key="1">
    <citation type="submission" date="2022-03" db="EMBL/GenBank/DDBJ databases">
        <authorList>
            <person name="Martin H S."/>
        </authorList>
    </citation>
    <scope>NUCLEOTIDE SEQUENCE</scope>
</reference>
<sequence length="134" mass="15237">MHSFPKAASAAYTYLAAHPSDSKMENNVKYYIDMPEVDVNEIYYGAKYNYFTVTCIAIKMDGDYSDDKINIKTLLFTKAIPSYTLPIAQGHKVFSCTDCGDRYIMESSYDYHGTAISDVRSEGEREYITQTLTK</sequence>
<name>A0ABN8IBZ5_9NEOP</name>
<feature type="non-terminal residue" evidence="1">
    <location>
        <position position="134"/>
    </location>
</feature>
<proteinExistence type="predicted"/>
<dbReference type="EMBL" id="OW152814">
    <property type="protein sequence ID" value="CAH2050420.1"/>
    <property type="molecule type" value="Genomic_DNA"/>
</dbReference>
<dbReference type="Proteomes" id="UP000837857">
    <property type="component" value="Chromosome 2"/>
</dbReference>
<evidence type="ECO:0000313" key="2">
    <source>
        <dbReference type="Proteomes" id="UP000837857"/>
    </source>
</evidence>
<organism evidence="1 2">
    <name type="scientific">Iphiclides podalirius</name>
    <name type="common">scarce swallowtail</name>
    <dbReference type="NCBI Taxonomy" id="110791"/>
    <lineage>
        <taxon>Eukaryota</taxon>
        <taxon>Metazoa</taxon>
        <taxon>Ecdysozoa</taxon>
        <taxon>Arthropoda</taxon>
        <taxon>Hexapoda</taxon>
        <taxon>Insecta</taxon>
        <taxon>Pterygota</taxon>
        <taxon>Neoptera</taxon>
        <taxon>Endopterygota</taxon>
        <taxon>Lepidoptera</taxon>
        <taxon>Glossata</taxon>
        <taxon>Ditrysia</taxon>
        <taxon>Papilionoidea</taxon>
        <taxon>Papilionidae</taxon>
        <taxon>Papilioninae</taxon>
        <taxon>Iphiclides</taxon>
    </lineage>
</organism>
<evidence type="ECO:0000313" key="1">
    <source>
        <dbReference type="EMBL" id="CAH2050420.1"/>
    </source>
</evidence>